<dbReference type="STRING" id="75743.A0A401PKD2"/>
<comment type="caution">
    <text evidence="14">The sequence shown here is derived from an EMBL/GenBank/DDBJ whole genome shotgun (WGS) entry which is preliminary data.</text>
</comment>
<dbReference type="Pfam" id="PF00001">
    <property type="entry name" value="7tm_1"/>
    <property type="match status" value="1"/>
</dbReference>
<dbReference type="EMBL" id="BFAA01000678">
    <property type="protein sequence ID" value="GCB73576.1"/>
    <property type="molecule type" value="Genomic_DNA"/>
</dbReference>
<dbReference type="PROSITE" id="PS50262">
    <property type="entry name" value="G_PROTEIN_RECEP_F1_2"/>
    <property type="match status" value="1"/>
</dbReference>
<dbReference type="SUPFAM" id="SSF81321">
    <property type="entry name" value="Family A G protein-coupled receptor-like"/>
    <property type="match status" value="1"/>
</dbReference>
<feature type="transmembrane region" description="Helical" evidence="12">
    <location>
        <begin position="294"/>
        <end position="311"/>
    </location>
</feature>
<evidence type="ECO:0000259" key="13">
    <source>
        <dbReference type="PROSITE" id="PS50262"/>
    </source>
</evidence>
<dbReference type="InterPro" id="IPR008109">
    <property type="entry name" value="P2Y13_rcpt"/>
</dbReference>
<keyword evidence="10 11" id="KW-0807">Transducer</keyword>
<evidence type="ECO:0000256" key="4">
    <source>
        <dbReference type="ARBA" id="ARBA00022989"/>
    </source>
</evidence>
<keyword evidence="5 11" id="KW-0297">G-protein coupled receptor</keyword>
<evidence type="ECO:0000256" key="10">
    <source>
        <dbReference type="ARBA" id="ARBA00023224"/>
    </source>
</evidence>
<keyword evidence="6 12" id="KW-0472">Membrane</keyword>
<evidence type="ECO:0000256" key="2">
    <source>
        <dbReference type="ARBA" id="ARBA00022475"/>
    </source>
</evidence>
<keyword evidence="8 11" id="KW-0675">Receptor</keyword>
<keyword evidence="9" id="KW-0325">Glycoprotein</keyword>
<dbReference type="InterPro" id="IPR000276">
    <property type="entry name" value="GPCR_Rhodpsn"/>
</dbReference>
<dbReference type="Proteomes" id="UP000288216">
    <property type="component" value="Unassembled WGS sequence"/>
</dbReference>
<accession>A0A401PKD2</accession>
<keyword evidence="4 12" id="KW-1133">Transmembrane helix</keyword>
<evidence type="ECO:0000256" key="12">
    <source>
        <dbReference type="SAM" id="Phobius"/>
    </source>
</evidence>
<feature type="transmembrane region" description="Helical" evidence="12">
    <location>
        <begin position="339"/>
        <end position="361"/>
    </location>
</feature>
<comment type="subcellular location">
    <subcellularLocation>
        <location evidence="1">Cell membrane</location>
        <topology evidence="1">Multi-pass membrane protein</topology>
    </subcellularLocation>
</comment>
<dbReference type="PRINTS" id="PR01157">
    <property type="entry name" value="P2YPURNOCPTR"/>
</dbReference>
<evidence type="ECO:0000256" key="9">
    <source>
        <dbReference type="ARBA" id="ARBA00023180"/>
    </source>
</evidence>
<dbReference type="AlphaFoldDB" id="A0A401PKD2"/>
<evidence type="ECO:0000256" key="5">
    <source>
        <dbReference type="ARBA" id="ARBA00023040"/>
    </source>
</evidence>
<dbReference type="PANTHER" id="PTHR24233">
    <property type="entry name" value="P2Y PURINOCEPTOR-RELATED G-PROTEIN COUPLED RECEPTOR"/>
    <property type="match status" value="1"/>
</dbReference>
<dbReference type="PRINTS" id="PR00237">
    <property type="entry name" value="GPCRRHODOPSN"/>
</dbReference>
<evidence type="ECO:0000313" key="15">
    <source>
        <dbReference type="Proteomes" id="UP000288216"/>
    </source>
</evidence>
<dbReference type="PROSITE" id="PS00237">
    <property type="entry name" value="G_PROTEIN_RECEP_F1_1"/>
    <property type="match status" value="1"/>
</dbReference>
<organism evidence="14 15">
    <name type="scientific">Scyliorhinus torazame</name>
    <name type="common">Cloudy catshark</name>
    <name type="synonym">Catulus torazame</name>
    <dbReference type="NCBI Taxonomy" id="75743"/>
    <lineage>
        <taxon>Eukaryota</taxon>
        <taxon>Metazoa</taxon>
        <taxon>Chordata</taxon>
        <taxon>Craniata</taxon>
        <taxon>Vertebrata</taxon>
        <taxon>Chondrichthyes</taxon>
        <taxon>Elasmobranchii</taxon>
        <taxon>Galeomorphii</taxon>
        <taxon>Galeoidea</taxon>
        <taxon>Carcharhiniformes</taxon>
        <taxon>Scyliorhinidae</taxon>
        <taxon>Scyliorhinus</taxon>
    </lineage>
</organism>
<dbReference type="InterPro" id="IPR017452">
    <property type="entry name" value="GPCR_Rhodpsn_7TM"/>
</dbReference>
<dbReference type="GO" id="GO:0005886">
    <property type="term" value="C:plasma membrane"/>
    <property type="evidence" value="ECO:0007669"/>
    <property type="project" value="UniProtKB-SubCell"/>
</dbReference>
<feature type="transmembrane region" description="Helical" evidence="12">
    <location>
        <begin position="252"/>
        <end position="273"/>
    </location>
</feature>
<name>A0A401PKD2_SCYTO</name>
<evidence type="ECO:0000256" key="8">
    <source>
        <dbReference type="ARBA" id="ARBA00023170"/>
    </source>
</evidence>
<dbReference type="Gene3D" id="1.20.1070.10">
    <property type="entry name" value="Rhodopsin 7-helix transmembrane proteins"/>
    <property type="match status" value="1"/>
</dbReference>
<feature type="transmembrane region" description="Helical" evidence="12">
    <location>
        <begin position="155"/>
        <end position="176"/>
    </location>
</feature>
<feature type="transmembrane region" description="Helical" evidence="12">
    <location>
        <begin position="196"/>
        <end position="217"/>
    </location>
</feature>
<evidence type="ECO:0000256" key="7">
    <source>
        <dbReference type="ARBA" id="ARBA00023157"/>
    </source>
</evidence>
<keyword evidence="7" id="KW-1015">Disulfide bond</keyword>
<reference evidence="14 15" key="1">
    <citation type="journal article" date="2018" name="Nat. Ecol. Evol.">
        <title>Shark genomes provide insights into elasmobranch evolution and the origin of vertebrates.</title>
        <authorList>
            <person name="Hara Y"/>
            <person name="Yamaguchi K"/>
            <person name="Onimaru K"/>
            <person name="Kadota M"/>
            <person name="Koyanagi M"/>
            <person name="Keeley SD"/>
            <person name="Tatsumi K"/>
            <person name="Tanaka K"/>
            <person name="Motone F"/>
            <person name="Kageyama Y"/>
            <person name="Nozu R"/>
            <person name="Adachi N"/>
            <person name="Nishimura O"/>
            <person name="Nakagawa R"/>
            <person name="Tanegashima C"/>
            <person name="Kiyatake I"/>
            <person name="Matsumoto R"/>
            <person name="Murakumo K"/>
            <person name="Nishida K"/>
            <person name="Terakita A"/>
            <person name="Kuratani S"/>
            <person name="Sato K"/>
            <person name="Hyodo S Kuraku.S."/>
        </authorList>
    </citation>
    <scope>NUCLEOTIDE SEQUENCE [LARGE SCALE GENOMIC DNA]</scope>
</reference>
<evidence type="ECO:0000256" key="11">
    <source>
        <dbReference type="RuleBase" id="RU000688"/>
    </source>
</evidence>
<protein>
    <recommendedName>
        <fullName evidence="13">G-protein coupled receptors family 1 profile domain-containing protein</fullName>
    </recommendedName>
</protein>
<proteinExistence type="inferred from homology"/>
<dbReference type="OrthoDB" id="6163051at2759"/>
<feature type="domain" description="G-protein coupled receptors family 1 profile" evidence="13">
    <location>
        <begin position="95"/>
        <end position="354"/>
    </location>
</feature>
<evidence type="ECO:0000256" key="1">
    <source>
        <dbReference type="ARBA" id="ARBA00004651"/>
    </source>
</evidence>
<keyword evidence="3 11" id="KW-0812">Transmembrane</keyword>
<dbReference type="OMA" id="TERLPCM"/>
<sequence>MLICPFSKDSDSEAKRKGQTYEKIKALGDIRFCYLWAQSSNINQETRLSIDLYNSSTMNVTSHHLNVTSQGKCSRNAQVTQVVFPVLYTVLFAIGVILNLLAIKIFSQIPSNTTFTVLLKNILVADLLMTLTFPFKILSASQLAPWQVRWFVCRFSAVMFYSTMYISIILLGLISFDRFLKITRPFGKSCLRKARVSKFMCAAVWAIMFLISVPNVILSNKKATKDSVKKCMGLKGPAGLKWHVISNYICQFIFWAVCILMVMLYAIISRKVYQSYKRSKSTDSKTQRKTKAKVFVIVSVFFVCFAPYHFVRVPYTLSQVGHVKECWKLNMLYYIKETTLWLCASNTCLDPLIYIFLCHAFRQKLRKRIKHTGTATCSRTTQSMTNDNEVTESVL</sequence>
<comment type="similarity">
    <text evidence="11">Belongs to the G-protein coupled receptor 1 family.</text>
</comment>
<dbReference type="PANTHER" id="PTHR24233:SF10">
    <property type="entry name" value="P2Y PURINOCEPTOR 13"/>
    <property type="match status" value="1"/>
</dbReference>
<gene>
    <name evidence="14" type="ORF">scyTo_0002656</name>
</gene>
<dbReference type="GO" id="GO:0045028">
    <property type="term" value="F:G protein-coupled purinergic nucleotide receptor activity"/>
    <property type="evidence" value="ECO:0007669"/>
    <property type="project" value="InterPro"/>
</dbReference>
<evidence type="ECO:0000256" key="6">
    <source>
        <dbReference type="ARBA" id="ARBA00023136"/>
    </source>
</evidence>
<dbReference type="FunFam" id="1.20.1070.10:FF:000049">
    <property type="entry name" value="G-protein coupled receptor 87"/>
    <property type="match status" value="1"/>
</dbReference>
<keyword evidence="15" id="KW-1185">Reference proteome</keyword>
<dbReference type="PRINTS" id="PR01735">
    <property type="entry name" value="P2Y13PRNCPTR"/>
</dbReference>
<evidence type="ECO:0000256" key="3">
    <source>
        <dbReference type="ARBA" id="ARBA00022692"/>
    </source>
</evidence>
<feature type="transmembrane region" description="Helical" evidence="12">
    <location>
        <begin position="115"/>
        <end position="135"/>
    </location>
</feature>
<evidence type="ECO:0000313" key="14">
    <source>
        <dbReference type="EMBL" id="GCB73576.1"/>
    </source>
</evidence>
<keyword evidence="2" id="KW-1003">Cell membrane</keyword>
<feature type="transmembrane region" description="Helical" evidence="12">
    <location>
        <begin position="82"/>
        <end position="103"/>
    </location>
</feature>